<organism evidence="5 6">
    <name type="scientific">Postia placenta MAD-698-R-SB12</name>
    <dbReference type="NCBI Taxonomy" id="670580"/>
    <lineage>
        <taxon>Eukaryota</taxon>
        <taxon>Fungi</taxon>
        <taxon>Dikarya</taxon>
        <taxon>Basidiomycota</taxon>
        <taxon>Agaricomycotina</taxon>
        <taxon>Agaricomycetes</taxon>
        <taxon>Polyporales</taxon>
        <taxon>Adustoporiaceae</taxon>
        <taxon>Rhodonia</taxon>
    </lineage>
</organism>
<evidence type="ECO:0000313" key="5">
    <source>
        <dbReference type="EMBL" id="OSX67793.1"/>
    </source>
</evidence>
<proteinExistence type="predicted"/>
<dbReference type="RefSeq" id="XP_024344587.1">
    <property type="nucleotide sequence ID" value="XM_024483961.1"/>
</dbReference>
<accession>A0A1X6NHF1</accession>
<dbReference type="SUPFAM" id="SSF57850">
    <property type="entry name" value="RING/U-box"/>
    <property type="match status" value="1"/>
</dbReference>
<evidence type="ECO:0000259" key="4">
    <source>
        <dbReference type="Pfam" id="PF00097"/>
    </source>
</evidence>
<gene>
    <name evidence="5" type="ORF">POSPLADRAFT_1130488</name>
</gene>
<feature type="domain" description="Zinc finger C3HC4 RING-type" evidence="4">
    <location>
        <begin position="14"/>
        <end position="42"/>
    </location>
</feature>
<evidence type="ECO:0000313" key="6">
    <source>
        <dbReference type="Proteomes" id="UP000194127"/>
    </source>
</evidence>
<dbReference type="InterPro" id="IPR018957">
    <property type="entry name" value="Znf_C3HC4_RING-type"/>
</dbReference>
<dbReference type="InterPro" id="IPR013083">
    <property type="entry name" value="Znf_RING/FYVE/PHD"/>
</dbReference>
<keyword evidence="3" id="KW-0862">Zinc</keyword>
<keyword evidence="2" id="KW-0863">Zinc-finger</keyword>
<evidence type="ECO:0000256" key="3">
    <source>
        <dbReference type="ARBA" id="ARBA00022833"/>
    </source>
</evidence>
<dbReference type="Proteomes" id="UP000194127">
    <property type="component" value="Unassembled WGS sequence"/>
</dbReference>
<dbReference type="EMBL" id="KZ110591">
    <property type="protein sequence ID" value="OSX67793.1"/>
    <property type="molecule type" value="Genomic_DNA"/>
</dbReference>
<dbReference type="GeneID" id="36328910"/>
<dbReference type="STRING" id="670580.A0A1X6NHF1"/>
<keyword evidence="6" id="KW-1185">Reference proteome</keyword>
<reference evidence="5 6" key="1">
    <citation type="submission" date="2017-04" db="EMBL/GenBank/DDBJ databases">
        <title>Genome Sequence of the Model Brown-Rot Fungus Postia placenta SB12.</title>
        <authorList>
            <consortium name="DOE Joint Genome Institute"/>
            <person name="Gaskell J."/>
            <person name="Kersten P."/>
            <person name="Larrondo L.F."/>
            <person name="Canessa P."/>
            <person name="Martinez D."/>
            <person name="Hibbett D."/>
            <person name="Schmoll M."/>
            <person name="Kubicek C.P."/>
            <person name="Martinez A.T."/>
            <person name="Yadav J."/>
            <person name="Master E."/>
            <person name="Magnuson J.K."/>
            <person name="James T."/>
            <person name="Yaver D."/>
            <person name="Berka R."/>
            <person name="Labutti K."/>
            <person name="Lipzen A."/>
            <person name="Aerts A."/>
            <person name="Barry K."/>
            <person name="Henrissat B."/>
            <person name="Blanchette R."/>
            <person name="Grigoriev I."/>
            <person name="Cullen D."/>
        </authorList>
    </citation>
    <scope>NUCLEOTIDE SEQUENCE [LARGE SCALE GENOMIC DNA]</scope>
    <source>
        <strain evidence="5 6">MAD-698-R-SB12</strain>
    </source>
</reference>
<evidence type="ECO:0000256" key="2">
    <source>
        <dbReference type="ARBA" id="ARBA00022771"/>
    </source>
</evidence>
<name>A0A1X6NHF1_9APHY</name>
<dbReference type="Pfam" id="PF00097">
    <property type="entry name" value="zf-C3HC4"/>
    <property type="match status" value="1"/>
</dbReference>
<dbReference type="GO" id="GO:0008270">
    <property type="term" value="F:zinc ion binding"/>
    <property type="evidence" value="ECO:0007669"/>
    <property type="project" value="UniProtKB-KW"/>
</dbReference>
<dbReference type="OrthoDB" id="6105938at2759"/>
<keyword evidence="1" id="KW-0479">Metal-binding</keyword>
<dbReference type="Gene3D" id="3.30.40.10">
    <property type="entry name" value="Zinc/RING finger domain, C3HC4 (zinc finger)"/>
    <property type="match status" value="1"/>
</dbReference>
<evidence type="ECO:0000256" key="1">
    <source>
        <dbReference type="ARBA" id="ARBA00022723"/>
    </source>
</evidence>
<sequence length="103" mass="11090">MISHDVGSAAAHIANPCGHTICGECGFDWIARNKRAPTCAICRTKLIRAAPLIPNIAMDNTIAKHVGALAASGCVDWQPTGAKHKEWAQRRECVLDRLSVWGS</sequence>
<dbReference type="AlphaFoldDB" id="A0A1X6NHF1"/>
<protein>
    <recommendedName>
        <fullName evidence="4">Zinc finger C3HC4 RING-type domain-containing protein</fullName>
    </recommendedName>
</protein>